<comment type="caution">
    <text evidence="1">The sequence shown here is derived from an EMBL/GenBank/DDBJ whole genome shotgun (WGS) entry which is preliminary data.</text>
</comment>
<reference evidence="1 2" key="1">
    <citation type="submission" date="2019-03" db="EMBL/GenBank/DDBJ databases">
        <title>Metabolic potential of uncultured bacteria and archaea associated with petroleum seepage in deep-sea sediments.</title>
        <authorList>
            <person name="Dong X."/>
            <person name="Hubert C."/>
        </authorList>
    </citation>
    <scope>NUCLEOTIDE SEQUENCE [LARGE SCALE GENOMIC DNA]</scope>
    <source>
        <strain evidence="1">E29_bin78</strain>
    </source>
</reference>
<evidence type="ECO:0000313" key="2">
    <source>
        <dbReference type="Proteomes" id="UP000320679"/>
    </source>
</evidence>
<dbReference type="AlphaFoldDB" id="A0A523UW33"/>
<name>A0A523UW33_UNCAE</name>
<evidence type="ECO:0008006" key="3">
    <source>
        <dbReference type="Google" id="ProtNLM"/>
    </source>
</evidence>
<protein>
    <recommendedName>
        <fullName evidence="3">3-methyladenine DNA glycosylase</fullName>
    </recommendedName>
</protein>
<proteinExistence type="predicted"/>
<gene>
    <name evidence="1" type="ORF">E3J59_02845</name>
</gene>
<dbReference type="EMBL" id="SOJK01000115">
    <property type="protein sequence ID" value="TET46765.1"/>
    <property type="molecule type" value="Genomic_DNA"/>
</dbReference>
<sequence length="233" mass="26920">MLKEIVDSYMRKVPEVRDYCERCLQTKRWFGSVVLMIVDAAFTSIGLNYFKTVVPKVEKFRREFVDTGKIMTLADLAAADANDEELERIWKNKRSWQVVKSIASYLVKLESEKKLSQREAFIHWAKHSKLEEWEKDPVGKMSGVGINTFQYLRMMGGIDTVMPDKVVKKVIGEILSKANVGMPSNDIDFVRLVERVARQTGYKAIELCWMTWLIQSEAGISRIEKYAEILPKI</sequence>
<evidence type="ECO:0000313" key="1">
    <source>
        <dbReference type="EMBL" id="TET46765.1"/>
    </source>
</evidence>
<dbReference type="Proteomes" id="UP000320679">
    <property type="component" value="Unassembled WGS sequence"/>
</dbReference>
<organism evidence="1 2">
    <name type="scientific">Aerophobetes bacterium</name>
    <dbReference type="NCBI Taxonomy" id="2030807"/>
    <lineage>
        <taxon>Bacteria</taxon>
        <taxon>Candidatus Aerophobota</taxon>
    </lineage>
</organism>
<accession>A0A523UW33</accession>